<dbReference type="EMBL" id="CAGKOT010000002">
    <property type="protein sequence ID" value="CAB5307384.1"/>
    <property type="molecule type" value="Genomic_DNA"/>
</dbReference>
<dbReference type="AlphaFoldDB" id="A0A915YPK6"/>
<accession>A0A915YPK6</accession>
<gene>
    <name evidence="1" type="ORF">CHRIB12_LOCUS1267</name>
</gene>
<comment type="caution">
    <text evidence="1">The sequence shown here is derived from an EMBL/GenBank/DDBJ whole genome shotgun (WGS) entry which is preliminary data.</text>
</comment>
<reference evidence="1" key="1">
    <citation type="submission" date="2020-05" db="EMBL/GenBank/DDBJ databases">
        <authorList>
            <person name="Rincon C."/>
            <person name="Sanders R I."/>
            <person name="Robbins C."/>
            <person name="Chaturvedi A."/>
        </authorList>
    </citation>
    <scope>NUCLEOTIDE SEQUENCE</scope>
    <source>
        <strain evidence="1">CHB12</strain>
    </source>
</reference>
<proteinExistence type="predicted"/>
<protein>
    <submittedName>
        <fullName evidence="1">Uncharacterized protein</fullName>
    </submittedName>
</protein>
<evidence type="ECO:0000313" key="2">
    <source>
        <dbReference type="Proteomes" id="UP000684084"/>
    </source>
</evidence>
<dbReference type="Proteomes" id="UP000684084">
    <property type="component" value="Unassembled WGS sequence"/>
</dbReference>
<evidence type="ECO:0000313" key="1">
    <source>
        <dbReference type="EMBL" id="CAB5307384.1"/>
    </source>
</evidence>
<organism evidence="1 2">
    <name type="scientific">Rhizophagus irregularis</name>
    <dbReference type="NCBI Taxonomy" id="588596"/>
    <lineage>
        <taxon>Eukaryota</taxon>
        <taxon>Fungi</taxon>
        <taxon>Fungi incertae sedis</taxon>
        <taxon>Mucoromycota</taxon>
        <taxon>Glomeromycotina</taxon>
        <taxon>Glomeromycetes</taxon>
        <taxon>Glomerales</taxon>
        <taxon>Glomeraceae</taxon>
        <taxon>Rhizophagus</taxon>
    </lineage>
</organism>
<sequence>MKSVLLNIIRVPVVMTKSPESDEDVELCDAILDKLSLINIEELSWKDPVASLVLDENSNLIKPLDKISLQQLSVYFF</sequence>
<dbReference type="OrthoDB" id="2389889at2759"/>
<name>A0A915YPK6_9GLOM</name>